<gene>
    <name evidence="1" type="ORF">PoB_000090600</name>
</gene>
<keyword evidence="2" id="KW-1185">Reference proteome</keyword>
<dbReference type="Gene3D" id="3.30.70.270">
    <property type="match status" value="1"/>
</dbReference>
<organism evidence="1 2">
    <name type="scientific">Plakobranchus ocellatus</name>
    <dbReference type="NCBI Taxonomy" id="259542"/>
    <lineage>
        <taxon>Eukaryota</taxon>
        <taxon>Metazoa</taxon>
        <taxon>Spiralia</taxon>
        <taxon>Lophotrochozoa</taxon>
        <taxon>Mollusca</taxon>
        <taxon>Gastropoda</taxon>
        <taxon>Heterobranchia</taxon>
        <taxon>Euthyneura</taxon>
        <taxon>Panpulmonata</taxon>
        <taxon>Sacoglossa</taxon>
        <taxon>Placobranchoidea</taxon>
        <taxon>Plakobranchidae</taxon>
        <taxon>Plakobranchus</taxon>
    </lineage>
</organism>
<dbReference type="SUPFAM" id="SSF56672">
    <property type="entry name" value="DNA/RNA polymerases"/>
    <property type="match status" value="1"/>
</dbReference>
<dbReference type="Proteomes" id="UP000735302">
    <property type="component" value="Unassembled WGS sequence"/>
</dbReference>
<name>A0AAV3XUC0_9GAST</name>
<dbReference type="InterPro" id="IPR043502">
    <property type="entry name" value="DNA/RNA_pol_sf"/>
</dbReference>
<protein>
    <submittedName>
        <fullName evidence="1">Pol polyprotein</fullName>
    </submittedName>
</protein>
<accession>A0AAV3XUC0</accession>
<sequence>MLASEDTKGLFSAAPEFQQYVGQILPHFHVLTNCIDVFTVYGKTRDTHDRNLQATRGQLQDKGVKLNRNKSLLGVQKLGFFGYVLDEENQESISGRRLSNSYQKQ</sequence>
<comment type="caution">
    <text evidence="1">The sequence shown here is derived from an EMBL/GenBank/DDBJ whole genome shotgun (WGS) entry which is preliminary data.</text>
</comment>
<reference evidence="1 2" key="1">
    <citation type="journal article" date="2021" name="Elife">
        <title>Chloroplast acquisition without the gene transfer in kleptoplastic sea slugs, Plakobranchus ocellatus.</title>
        <authorList>
            <person name="Maeda T."/>
            <person name="Takahashi S."/>
            <person name="Yoshida T."/>
            <person name="Shimamura S."/>
            <person name="Takaki Y."/>
            <person name="Nagai Y."/>
            <person name="Toyoda A."/>
            <person name="Suzuki Y."/>
            <person name="Arimoto A."/>
            <person name="Ishii H."/>
            <person name="Satoh N."/>
            <person name="Nishiyama T."/>
            <person name="Hasebe M."/>
            <person name="Maruyama T."/>
            <person name="Minagawa J."/>
            <person name="Obokata J."/>
            <person name="Shigenobu S."/>
        </authorList>
    </citation>
    <scope>NUCLEOTIDE SEQUENCE [LARGE SCALE GENOMIC DNA]</scope>
</reference>
<evidence type="ECO:0000313" key="2">
    <source>
        <dbReference type="Proteomes" id="UP000735302"/>
    </source>
</evidence>
<dbReference type="AlphaFoldDB" id="A0AAV3XUC0"/>
<evidence type="ECO:0000313" key="1">
    <source>
        <dbReference type="EMBL" id="GFN74400.1"/>
    </source>
</evidence>
<dbReference type="EMBL" id="BLXT01000089">
    <property type="protein sequence ID" value="GFN74400.1"/>
    <property type="molecule type" value="Genomic_DNA"/>
</dbReference>
<proteinExistence type="predicted"/>
<dbReference type="InterPro" id="IPR043128">
    <property type="entry name" value="Rev_trsase/Diguanyl_cyclase"/>
</dbReference>